<dbReference type="PANTHER" id="PTHR10627">
    <property type="entry name" value="SCP160"/>
    <property type="match status" value="1"/>
</dbReference>
<dbReference type="PROSITE" id="PS50084">
    <property type="entry name" value="KH_TYPE_1"/>
    <property type="match status" value="6"/>
</dbReference>
<feature type="compositionally biased region" description="Basic and acidic residues" evidence="7">
    <location>
        <begin position="1145"/>
        <end position="1158"/>
    </location>
</feature>
<feature type="domain" description="K Homology" evidence="8">
    <location>
        <begin position="1206"/>
        <end position="1277"/>
    </location>
</feature>
<feature type="domain" description="K Homology" evidence="8">
    <location>
        <begin position="73"/>
        <end position="141"/>
    </location>
</feature>
<feature type="coiled-coil region" evidence="6">
    <location>
        <begin position="492"/>
        <end position="519"/>
    </location>
</feature>
<dbReference type="STRING" id="70667.A0A183SY16"/>
<evidence type="ECO:0000256" key="5">
    <source>
        <dbReference type="PROSITE-ProRule" id="PRU00117"/>
    </source>
</evidence>
<evidence type="ECO:0000256" key="3">
    <source>
        <dbReference type="ARBA" id="ARBA00022737"/>
    </source>
</evidence>
<reference evidence="11" key="1">
    <citation type="submission" date="2016-06" db="UniProtKB">
        <authorList>
            <consortium name="WormBaseParasite"/>
        </authorList>
    </citation>
    <scope>IDENTIFICATION</scope>
</reference>
<keyword evidence="3" id="KW-0677">Repeat</keyword>
<dbReference type="SUPFAM" id="SSF54791">
    <property type="entry name" value="Eukaryotic type KH-domain (KH-domain type I)"/>
    <property type="match status" value="8"/>
</dbReference>
<dbReference type="Pfam" id="PF24668">
    <property type="entry name" value="KH_Vigilin"/>
    <property type="match status" value="1"/>
</dbReference>
<dbReference type="CDD" id="cd22407">
    <property type="entry name" value="KH-I_Vigilin_rpt3"/>
    <property type="match status" value="1"/>
</dbReference>
<sequence length="1407" mass="157512">SIEIKWEERRQQGSGGADGVPLEAAKVCANVARATGVKIEIANSKMNSLNIFLTGSKGDVAHAKRLVAQELQQQATKTIKVPPEYHRFLIGRNGERKRQLEADTMTRITVPPPNKNSNEITLTGPVAYLDAAEKEVRRIVDYHAQQAYEKLDIPRIYHPFIRGPGNKFVNEWRERAGVIISFPPGDHVTVSGKRKEVALAVQEISKIHKSRADRCTTIPAVIQRDKHRMVLGARNSGIQEILEETNVSLEPPVDSDSDEFTLRGFPEDLGRALTMVYKRASSSTTEEVSAPQRLHRILIGKKGASLTSIREGYEAVRIDFQNNSDKILVEGPPEEVTVIVDRLKTRINQLSTSFYVESVRVDSKFHDKLLGTQGKIMQIIRSNRYDVRLPSGTEVGKPEDANVVYLEGEEYNVKAVKAEIERLIEKLENEKTKDIIVDPRIQKLLRSGNPPPIRQIEESFPEVKILWPDVSGPRRKNTDAADSSSTSFIVQLNGVRDQVDAASERLNKLIKQVKEENYEQEIRLFKDCLQRLLGATIVRLLEETKTRIHYTPASADGSQVVVIIGRQENVETAVQRIEHLQKSLTSIEEITVQLPSLLLSKFADSPAARLRSIREQCEGVQLKTSRAQPRQLVISGPPEALAKAKSLIDSMCAKMMERCADVSCACIANILTHRFPEHAFLRITVYADPKFHGHLIGRGGANLTRFREKHNVEIIFPDRCEGDPKLASEIHIIGEKEAVSKAQKEFEQMIKTMEDEVEATVELDSSLIREMLNYRACFNYPELERVKVVWPKVPGASSPGNAARRYQKEQSENQQERPEGNVSIRLFGAKACVEAAQQCLENMVSDLKCQTVVKHPITEASHCQILGKCRSGLGDIQRNYNVLITFQFSPVVKGEVNTEKEDIYGYIVLTGRPERIEAALKNELLPLLPVTETYEFPQEFHGKLFAVDQPRPTGKQKFHKHIPNQNGRNSKESEATTTTQFDGHMTKLMELQTKFDVSCRILFSVQLLFIKAYILALQVSLQLPQRSLRGANYVKIRGSPDHIESVKAELDTLRKVYEEEKADWVARSYTETLPVEERFVMRIMNEKDRLYKSHGVVIHVKSSPRQPPAAAEKPGATEVAPKEPEGTQKEHPDGQQLSSETDLSEETHTASAKDETEPRTSAVSQPSLSGYRLVKTSSTSLVLQGYKEKVEAARKELEALLEKCATFVCEQLHIPSKIHPRLIGTRRYQIHRLEEAYSVDVEFPPRGTTGEAADIVLVMGDPSDVDVACDELINRANDLVCIGIHFLYNLCSVFLTFSVGVGELQVMLSHVPDHLAAFTSTSGGKYKHPSAAIAKIGGASRLHSLASEGVVQQEGMFRRGSQKKETVIVTATETMGIQYSLPYNIVCPAAGVEDANDNQFVEILHKR</sequence>
<feature type="domain" description="K Homology" evidence="8">
    <location>
        <begin position="213"/>
        <end position="281"/>
    </location>
</feature>
<evidence type="ECO:0000256" key="1">
    <source>
        <dbReference type="ARBA" id="ARBA00004496"/>
    </source>
</evidence>
<dbReference type="InterPro" id="IPR057778">
    <property type="entry name" value="KH_Vigilin_N"/>
</dbReference>
<feature type="compositionally biased region" description="Basic and acidic residues" evidence="7">
    <location>
        <begin position="806"/>
        <end position="819"/>
    </location>
</feature>
<evidence type="ECO:0000256" key="2">
    <source>
        <dbReference type="ARBA" id="ARBA00022490"/>
    </source>
</evidence>
<accession>A0A183SY16</accession>
<feature type="domain" description="K Homology" evidence="8">
    <location>
        <begin position="679"/>
        <end position="751"/>
    </location>
</feature>
<protein>
    <submittedName>
        <fullName evidence="11">Vigilin</fullName>
    </submittedName>
</protein>
<keyword evidence="10" id="KW-1185">Reference proteome</keyword>
<keyword evidence="4 5" id="KW-0694">RNA-binding</keyword>
<feature type="domain" description="K Homology" evidence="8">
    <location>
        <begin position="353"/>
        <end position="425"/>
    </location>
</feature>
<dbReference type="CDD" id="cd22409">
    <property type="entry name" value="KH-I_Vigilin_rpt5"/>
    <property type="match status" value="1"/>
</dbReference>
<dbReference type="EMBL" id="UYSU01035046">
    <property type="protein sequence ID" value="VDL95499.1"/>
    <property type="molecule type" value="Genomic_DNA"/>
</dbReference>
<keyword evidence="2" id="KW-0963">Cytoplasm</keyword>
<dbReference type="InterPro" id="IPR036612">
    <property type="entry name" value="KH_dom_type_1_sf"/>
</dbReference>
<feature type="domain" description="K Homology" evidence="8">
    <location>
        <begin position="516"/>
        <end position="582"/>
    </location>
</feature>
<evidence type="ECO:0000259" key="8">
    <source>
        <dbReference type="SMART" id="SM00322"/>
    </source>
</evidence>
<dbReference type="CDD" id="cd02394">
    <property type="entry name" value="KH-I_Vigilin_rpt6"/>
    <property type="match status" value="1"/>
</dbReference>
<dbReference type="CDD" id="cd22408">
    <property type="entry name" value="KH-I_Vigilin_rpt4"/>
    <property type="match status" value="1"/>
</dbReference>
<dbReference type="PANTHER" id="PTHR10627:SF31">
    <property type="entry name" value="DODECA-SATELLITE-BINDING PROTEIN 1, ISOFORM A"/>
    <property type="match status" value="1"/>
</dbReference>
<feature type="coiled-coil region" evidence="6">
    <location>
        <begin position="1183"/>
        <end position="1210"/>
    </location>
</feature>
<feature type="region of interest" description="Disordered" evidence="7">
    <location>
        <begin position="796"/>
        <end position="820"/>
    </location>
</feature>
<dbReference type="WBParaSite" id="SSLN_0000946301-mRNA-1">
    <property type="protein sequence ID" value="SSLN_0000946301-mRNA-1"/>
    <property type="gene ID" value="SSLN_0000946301"/>
</dbReference>
<proteinExistence type="predicted"/>
<gene>
    <name evidence="9" type="ORF">SSLN_LOCUS9114</name>
</gene>
<reference evidence="9 10" key="2">
    <citation type="submission" date="2018-11" db="EMBL/GenBank/DDBJ databases">
        <authorList>
            <consortium name="Pathogen Informatics"/>
        </authorList>
    </citation>
    <scope>NUCLEOTIDE SEQUENCE [LARGE SCALE GENOMIC DNA]</scope>
    <source>
        <strain evidence="9 10">NST_G2</strain>
    </source>
</reference>
<dbReference type="InterPro" id="IPR004087">
    <property type="entry name" value="KH_dom"/>
</dbReference>
<dbReference type="Gene3D" id="3.30.1370.10">
    <property type="entry name" value="K Homology domain, type 1"/>
    <property type="match status" value="8"/>
</dbReference>
<dbReference type="SMART" id="SM00322">
    <property type="entry name" value="KH"/>
    <property type="match status" value="10"/>
</dbReference>
<comment type="subcellular location">
    <subcellularLocation>
        <location evidence="1">Cytoplasm</location>
    </subcellularLocation>
</comment>
<keyword evidence="6" id="KW-0175">Coiled coil</keyword>
<feature type="region of interest" description="Disordered" evidence="7">
    <location>
        <begin position="1101"/>
        <end position="1168"/>
    </location>
</feature>
<feature type="region of interest" description="Disordered" evidence="7">
    <location>
        <begin position="955"/>
        <end position="977"/>
    </location>
</feature>
<dbReference type="GO" id="GO:0003723">
    <property type="term" value="F:RNA binding"/>
    <property type="evidence" value="ECO:0007669"/>
    <property type="project" value="UniProtKB-UniRule"/>
</dbReference>
<evidence type="ECO:0000256" key="7">
    <source>
        <dbReference type="SAM" id="MobiDB-lite"/>
    </source>
</evidence>
<feature type="coiled-coil region" evidence="6">
    <location>
        <begin position="406"/>
        <end position="433"/>
    </location>
</feature>
<dbReference type="InterPro" id="IPR004088">
    <property type="entry name" value="KH_dom_type_1"/>
</dbReference>
<evidence type="ECO:0000313" key="9">
    <source>
        <dbReference type="EMBL" id="VDL95499.1"/>
    </source>
</evidence>
<feature type="domain" description="K Homology" evidence="8">
    <location>
        <begin position="586"/>
        <end position="653"/>
    </location>
</feature>
<feature type="domain" description="K Homology" evidence="8">
    <location>
        <begin position="282"/>
        <end position="348"/>
    </location>
</feature>
<feature type="compositionally biased region" description="Basic and acidic residues" evidence="7">
    <location>
        <begin position="1120"/>
        <end position="1133"/>
    </location>
</feature>
<dbReference type="Pfam" id="PF00013">
    <property type="entry name" value="KH_1"/>
    <property type="match status" value="6"/>
</dbReference>
<evidence type="ECO:0000313" key="11">
    <source>
        <dbReference type="WBParaSite" id="SSLN_0000946301-mRNA-1"/>
    </source>
</evidence>
<organism evidence="11">
    <name type="scientific">Schistocephalus solidus</name>
    <name type="common">Tapeworm</name>
    <dbReference type="NCBI Taxonomy" id="70667"/>
    <lineage>
        <taxon>Eukaryota</taxon>
        <taxon>Metazoa</taxon>
        <taxon>Spiralia</taxon>
        <taxon>Lophotrochozoa</taxon>
        <taxon>Platyhelminthes</taxon>
        <taxon>Cestoda</taxon>
        <taxon>Eucestoda</taxon>
        <taxon>Diphyllobothriidea</taxon>
        <taxon>Diphyllobothriidae</taxon>
        <taxon>Schistocephalus</taxon>
    </lineage>
</organism>
<feature type="domain" description="K Homology" evidence="8">
    <location>
        <begin position="1067"/>
        <end position="1202"/>
    </location>
</feature>
<evidence type="ECO:0000256" key="6">
    <source>
        <dbReference type="SAM" id="Coils"/>
    </source>
</evidence>
<dbReference type="OrthoDB" id="10027144at2759"/>
<evidence type="ECO:0000313" key="10">
    <source>
        <dbReference type="Proteomes" id="UP000275846"/>
    </source>
</evidence>
<feature type="compositionally biased region" description="Polar residues" evidence="7">
    <location>
        <begin position="1159"/>
        <end position="1168"/>
    </location>
</feature>
<feature type="domain" description="K Homology" evidence="8">
    <location>
        <begin position="145"/>
        <end position="209"/>
    </location>
</feature>
<name>A0A183SY16_SCHSO</name>
<dbReference type="Proteomes" id="UP000275846">
    <property type="component" value="Unassembled WGS sequence"/>
</dbReference>
<evidence type="ECO:0000256" key="4">
    <source>
        <dbReference type="ARBA" id="ARBA00022884"/>
    </source>
</evidence>